<gene>
    <name evidence="1" type="ORF">DBRI00130_LOCUS6150</name>
</gene>
<sequence>MAPAEKREYKDCAKINLSRRPFLHDDVIGILKRVNGSISWKNLEWLMNGIVCHTTIRRHVMSLESFKYRKNRVFPLLDEGSMLRRRKWAEGFWVFWETAKILVSTKILYPSDKPENRLRVKGEYYWSDAEVVGSANDTEKKPKYPQ</sequence>
<dbReference type="AlphaFoldDB" id="A0A7S4QRW9"/>
<reference evidence="1" key="1">
    <citation type="submission" date="2021-01" db="EMBL/GenBank/DDBJ databases">
        <authorList>
            <person name="Corre E."/>
            <person name="Pelletier E."/>
            <person name="Niang G."/>
            <person name="Scheremetjew M."/>
            <person name="Finn R."/>
            <person name="Kale V."/>
            <person name="Holt S."/>
            <person name="Cochrane G."/>
            <person name="Meng A."/>
            <person name="Brown T."/>
            <person name="Cohen L."/>
        </authorList>
    </citation>
    <scope>NUCLEOTIDE SEQUENCE</scope>
    <source>
        <strain evidence="1">GSO104</strain>
    </source>
</reference>
<name>A0A7S4QRW9_9STRA</name>
<organism evidence="1">
    <name type="scientific">Ditylum brightwellii</name>
    <dbReference type="NCBI Taxonomy" id="49249"/>
    <lineage>
        <taxon>Eukaryota</taxon>
        <taxon>Sar</taxon>
        <taxon>Stramenopiles</taxon>
        <taxon>Ochrophyta</taxon>
        <taxon>Bacillariophyta</taxon>
        <taxon>Mediophyceae</taxon>
        <taxon>Lithodesmiophycidae</taxon>
        <taxon>Lithodesmiales</taxon>
        <taxon>Lithodesmiaceae</taxon>
        <taxon>Ditylum</taxon>
    </lineage>
</organism>
<evidence type="ECO:0000313" key="1">
    <source>
        <dbReference type="EMBL" id="CAE4590451.1"/>
    </source>
</evidence>
<protein>
    <submittedName>
        <fullName evidence="1">Uncharacterized protein</fullName>
    </submittedName>
</protein>
<accession>A0A7S4QRW9</accession>
<proteinExistence type="predicted"/>
<dbReference type="EMBL" id="HBNS01007613">
    <property type="protein sequence ID" value="CAE4590451.1"/>
    <property type="molecule type" value="Transcribed_RNA"/>
</dbReference>